<evidence type="ECO:0000256" key="2">
    <source>
        <dbReference type="PROSITE-ProRule" id="PRU00335"/>
    </source>
</evidence>
<dbReference type="PRINTS" id="PR00455">
    <property type="entry name" value="HTHTETR"/>
</dbReference>
<dbReference type="AlphaFoldDB" id="A0A4P9C7M8"/>
<protein>
    <submittedName>
        <fullName evidence="4">TetR/AcrR family transcriptional regulator</fullName>
    </submittedName>
</protein>
<evidence type="ECO:0000313" key="4">
    <source>
        <dbReference type="EMBL" id="QCT71470.1"/>
    </source>
</evidence>
<evidence type="ECO:0000256" key="1">
    <source>
        <dbReference type="ARBA" id="ARBA00023125"/>
    </source>
</evidence>
<dbReference type="PANTHER" id="PTHR30055">
    <property type="entry name" value="HTH-TYPE TRANSCRIPTIONAL REGULATOR RUTR"/>
    <property type="match status" value="1"/>
</dbReference>
<dbReference type="Pfam" id="PF00440">
    <property type="entry name" value="TetR_N"/>
    <property type="match status" value="1"/>
</dbReference>
<dbReference type="Gene3D" id="1.10.357.10">
    <property type="entry name" value="Tetracycline Repressor, domain 2"/>
    <property type="match status" value="1"/>
</dbReference>
<feature type="DNA-binding region" description="H-T-H motif" evidence="2">
    <location>
        <begin position="29"/>
        <end position="48"/>
    </location>
</feature>
<dbReference type="Proteomes" id="UP000218387">
    <property type="component" value="Chromosome"/>
</dbReference>
<feature type="domain" description="HTH tetR-type" evidence="3">
    <location>
        <begin position="6"/>
        <end position="66"/>
    </location>
</feature>
<evidence type="ECO:0000259" key="3">
    <source>
        <dbReference type="PROSITE" id="PS50977"/>
    </source>
</evidence>
<sequence length="193" mass="21854">MQIKKEEIRQEILLAAEDEFYKRGYRDASMRTIAKKANTTLGNIYNYFENKEALLDAVIGDIPEKINAMIKRHREFPVGAFTKDNYLAMIGDILPEVFPLDLLMSKGIVILLEGCEGTKYTFQRDRLLKLFSEHLAEHLGLPQDDNLSAAMLTGTIAAFLSIAKSSKSLEERKQDLYDYIVTLAFGLPNLTNS</sequence>
<gene>
    <name evidence="4" type="ORF">CPZ25_009045</name>
</gene>
<proteinExistence type="predicted"/>
<dbReference type="InterPro" id="IPR009057">
    <property type="entry name" value="Homeodomain-like_sf"/>
</dbReference>
<dbReference type="RefSeq" id="WP_058693599.1">
    <property type="nucleotide sequence ID" value="NZ_CP029487.1"/>
</dbReference>
<dbReference type="SUPFAM" id="SSF46689">
    <property type="entry name" value="Homeodomain-like"/>
    <property type="match status" value="1"/>
</dbReference>
<keyword evidence="1 2" id="KW-0238">DNA-binding</keyword>
<dbReference type="EMBL" id="CP029487">
    <property type="protein sequence ID" value="QCT71470.1"/>
    <property type="molecule type" value="Genomic_DNA"/>
</dbReference>
<dbReference type="GO" id="GO:0003700">
    <property type="term" value="F:DNA-binding transcription factor activity"/>
    <property type="evidence" value="ECO:0007669"/>
    <property type="project" value="TreeGrafter"/>
</dbReference>
<dbReference type="InterPro" id="IPR050109">
    <property type="entry name" value="HTH-type_TetR-like_transc_reg"/>
</dbReference>
<dbReference type="GO" id="GO:0000976">
    <property type="term" value="F:transcription cis-regulatory region binding"/>
    <property type="evidence" value="ECO:0007669"/>
    <property type="project" value="TreeGrafter"/>
</dbReference>
<dbReference type="KEGG" id="emt:CPZ25_009045"/>
<name>A0A4P9C7M8_EUBML</name>
<dbReference type="PANTHER" id="PTHR30055:SF226">
    <property type="entry name" value="HTH-TYPE TRANSCRIPTIONAL REGULATOR PKSA"/>
    <property type="match status" value="1"/>
</dbReference>
<organism evidence="4 5">
    <name type="scientific">Eubacterium maltosivorans</name>
    <dbReference type="NCBI Taxonomy" id="2041044"/>
    <lineage>
        <taxon>Bacteria</taxon>
        <taxon>Bacillati</taxon>
        <taxon>Bacillota</taxon>
        <taxon>Clostridia</taxon>
        <taxon>Eubacteriales</taxon>
        <taxon>Eubacteriaceae</taxon>
        <taxon>Eubacterium</taxon>
    </lineage>
</organism>
<reference evidence="4 5" key="1">
    <citation type="submission" date="2018-05" db="EMBL/GenBank/DDBJ databases">
        <title>Genome comparison of Eubacterium sp.</title>
        <authorList>
            <person name="Feng Y."/>
            <person name="Sanchez-Andrea I."/>
            <person name="Stams A.J.M."/>
            <person name="De Vos W.M."/>
        </authorList>
    </citation>
    <scope>NUCLEOTIDE SEQUENCE [LARGE SCALE GENOMIC DNA]</scope>
    <source>
        <strain evidence="4 5">YI</strain>
    </source>
</reference>
<evidence type="ECO:0000313" key="5">
    <source>
        <dbReference type="Proteomes" id="UP000218387"/>
    </source>
</evidence>
<dbReference type="InterPro" id="IPR001647">
    <property type="entry name" value="HTH_TetR"/>
</dbReference>
<dbReference type="PROSITE" id="PS50977">
    <property type="entry name" value="HTH_TETR_2"/>
    <property type="match status" value="1"/>
</dbReference>
<keyword evidence="5" id="KW-1185">Reference proteome</keyword>
<accession>A0A4P9C7M8</accession>